<dbReference type="AlphaFoldDB" id="A0A6B0UJY3"/>
<keyword evidence="1" id="KW-0732">Signal</keyword>
<protein>
    <submittedName>
        <fullName evidence="2">Putative secreted protein</fullName>
    </submittedName>
</protein>
<organism evidence="2">
    <name type="scientific">Ixodes ricinus</name>
    <name type="common">Common tick</name>
    <name type="synonym">Acarus ricinus</name>
    <dbReference type="NCBI Taxonomy" id="34613"/>
    <lineage>
        <taxon>Eukaryota</taxon>
        <taxon>Metazoa</taxon>
        <taxon>Ecdysozoa</taxon>
        <taxon>Arthropoda</taxon>
        <taxon>Chelicerata</taxon>
        <taxon>Arachnida</taxon>
        <taxon>Acari</taxon>
        <taxon>Parasitiformes</taxon>
        <taxon>Ixodida</taxon>
        <taxon>Ixodoidea</taxon>
        <taxon>Ixodidae</taxon>
        <taxon>Ixodinae</taxon>
        <taxon>Ixodes</taxon>
    </lineage>
</organism>
<sequence length="111" mass="11810">MTSNVVLSFSSSALVLFSMSLEARSCSIVSSLYSPIADARFLSRHRSGSRNNTSAVCMSFPGMCTIVKSYSSTCKNAEVVVSFRQCSSSRTKAPVACGQSHSQSAVRAHTS</sequence>
<proteinExistence type="predicted"/>
<name>A0A6B0UJY3_IXORI</name>
<reference evidence="2" key="1">
    <citation type="submission" date="2019-12" db="EMBL/GenBank/DDBJ databases">
        <title>An insight into the sialome of adult female Ixodes ricinus ticks feeding for 6 days.</title>
        <authorList>
            <person name="Perner J."/>
            <person name="Ribeiro J.M.C."/>
        </authorList>
    </citation>
    <scope>NUCLEOTIDE SEQUENCE</scope>
    <source>
        <strain evidence="2">Semi-engorged</strain>
        <tissue evidence="2">Salivary glands</tissue>
    </source>
</reference>
<feature type="signal peptide" evidence="1">
    <location>
        <begin position="1"/>
        <end position="25"/>
    </location>
</feature>
<dbReference type="EMBL" id="GIFC01007887">
    <property type="protein sequence ID" value="MXU89970.1"/>
    <property type="molecule type" value="Transcribed_RNA"/>
</dbReference>
<feature type="chain" id="PRO_5025566469" evidence="1">
    <location>
        <begin position="26"/>
        <end position="111"/>
    </location>
</feature>
<evidence type="ECO:0000256" key="1">
    <source>
        <dbReference type="SAM" id="SignalP"/>
    </source>
</evidence>
<accession>A0A6B0UJY3</accession>
<evidence type="ECO:0000313" key="2">
    <source>
        <dbReference type="EMBL" id="MXU89970.1"/>
    </source>
</evidence>